<feature type="region of interest" description="Disordered" evidence="1">
    <location>
        <begin position="1"/>
        <end position="33"/>
    </location>
</feature>
<keyword evidence="4" id="KW-1185">Reference proteome</keyword>
<reference evidence="3" key="1">
    <citation type="submission" date="2021-06" db="EMBL/GenBank/DDBJ databases">
        <authorList>
            <person name="Kallberg Y."/>
            <person name="Tangrot J."/>
            <person name="Rosling A."/>
        </authorList>
    </citation>
    <scope>NUCLEOTIDE SEQUENCE</scope>
    <source>
        <strain evidence="3">87-6 pot B 2015</strain>
    </source>
</reference>
<comment type="caution">
    <text evidence="3">The sequence shown here is derived from an EMBL/GenBank/DDBJ whole genome shotgun (WGS) entry which is preliminary data.</text>
</comment>
<dbReference type="Proteomes" id="UP000789375">
    <property type="component" value="Unassembled WGS sequence"/>
</dbReference>
<feature type="region of interest" description="Disordered" evidence="1">
    <location>
        <begin position="380"/>
        <end position="436"/>
    </location>
</feature>
<evidence type="ECO:0000313" key="4">
    <source>
        <dbReference type="Proteomes" id="UP000789375"/>
    </source>
</evidence>
<dbReference type="AlphaFoldDB" id="A0A9N9FTE7"/>
<feature type="compositionally biased region" description="Basic and acidic residues" evidence="1">
    <location>
        <begin position="390"/>
        <end position="407"/>
    </location>
</feature>
<dbReference type="PROSITE" id="PS50112">
    <property type="entry name" value="PAS"/>
    <property type="match status" value="1"/>
</dbReference>
<proteinExistence type="predicted"/>
<dbReference type="EMBL" id="CAJVPP010001494">
    <property type="protein sequence ID" value="CAG8558815.1"/>
    <property type="molecule type" value="Genomic_DNA"/>
</dbReference>
<dbReference type="CDD" id="cd00130">
    <property type="entry name" value="PAS"/>
    <property type="match status" value="1"/>
</dbReference>
<feature type="domain" description="PAS" evidence="2">
    <location>
        <begin position="154"/>
        <end position="197"/>
    </location>
</feature>
<evidence type="ECO:0000259" key="2">
    <source>
        <dbReference type="PROSITE" id="PS50112"/>
    </source>
</evidence>
<sequence>MGTLERPFSSSIQSYSQNDSHLSTSQQSSAPTFYESRNERRLFGHPHIYPPPFPPSRARDSIDTKQSISLLNSNLGSDDSSGTKRVNKTHVPSACVNCKRAHLACDDPRPLPPRNPVHQPRHQPSYNVKSPKLIKHSPIITMFLTVDNVSCARVSEECLGIMGYYPLELLHKSLYNYVHAQDIERVQKLVSSLYEDAYRYCQASQYSSSNNTPVTSEDPGFSQISPEILQHPASRGPINDVSDLIHMRQRIGQYDLYDVRMYFGGGLGANLARKETWNKLYIVGRFTRVKIGTCLTNDGSNYVQPRNSVAGGFSTSNTSPSNIPIDPELLNMHHNHIGPSGSSLGVGRSGLISPVLSPRTPEIVPAPLYDDLHPIPNYTFGHKKPLHPHSSYDHFSQDRRSQDHRNVSETYTPSYSRTNPNIPRHEPLYLPSSSMPVYSSSGSQSSSLFERRSSAFNMVRPSPIDGSLSYYSEADKHSTYINRSNLKDVIVSSIPRASSSRVGTVREECSSTRMSGYVGILAMGCDL</sequence>
<dbReference type="InterPro" id="IPR000014">
    <property type="entry name" value="PAS"/>
</dbReference>
<evidence type="ECO:0000313" key="3">
    <source>
        <dbReference type="EMBL" id="CAG8558815.1"/>
    </source>
</evidence>
<dbReference type="InterPro" id="IPR035965">
    <property type="entry name" value="PAS-like_dom_sf"/>
</dbReference>
<feature type="compositionally biased region" description="Polar residues" evidence="1">
    <location>
        <begin position="408"/>
        <end position="421"/>
    </location>
</feature>
<gene>
    <name evidence="3" type="ORF">FMOSSE_LOCUS6851</name>
</gene>
<organism evidence="3 4">
    <name type="scientific">Funneliformis mosseae</name>
    <name type="common">Endomycorrhizal fungus</name>
    <name type="synonym">Glomus mosseae</name>
    <dbReference type="NCBI Taxonomy" id="27381"/>
    <lineage>
        <taxon>Eukaryota</taxon>
        <taxon>Fungi</taxon>
        <taxon>Fungi incertae sedis</taxon>
        <taxon>Mucoromycota</taxon>
        <taxon>Glomeromycotina</taxon>
        <taxon>Glomeromycetes</taxon>
        <taxon>Glomerales</taxon>
        <taxon>Glomeraceae</taxon>
        <taxon>Funneliformis</taxon>
    </lineage>
</organism>
<dbReference type="SUPFAM" id="SSF55785">
    <property type="entry name" value="PYP-like sensor domain (PAS domain)"/>
    <property type="match status" value="1"/>
</dbReference>
<name>A0A9N9FTE7_FUNMO</name>
<accession>A0A9N9FTE7</accession>
<evidence type="ECO:0000256" key="1">
    <source>
        <dbReference type="SAM" id="MobiDB-lite"/>
    </source>
</evidence>
<feature type="region of interest" description="Disordered" evidence="1">
    <location>
        <begin position="107"/>
        <end position="129"/>
    </location>
</feature>
<feature type="compositionally biased region" description="Polar residues" evidence="1">
    <location>
        <begin position="21"/>
        <end position="31"/>
    </location>
</feature>
<feature type="compositionally biased region" description="Low complexity" evidence="1">
    <location>
        <begin position="9"/>
        <end position="20"/>
    </location>
</feature>
<protein>
    <submittedName>
        <fullName evidence="3">340_t:CDS:1</fullName>
    </submittedName>
</protein>
<dbReference type="Gene3D" id="3.30.450.20">
    <property type="entry name" value="PAS domain"/>
    <property type="match status" value="1"/>
</dbReference>